<keyword evidence="3" id="KW-1185">Reference proteome</keyword>
<feature type="region of interest" description="Disordered" evidence="1">
    <location>
        <begin position="115"/>
        <end position="145"/>
    </location>
</feature>
<organism evidence="2 3">
    <name type="scientific">Stylosanthes scabra</name>
    <dbReference type="NCBI Taxonomy" id="79078"/>
    <lineage>
        <taxon>Eukaryota</taxon>
        <taxon>Viridiplantae</taxon>
        <taxon>Streptophyta</taxon>
        <taxon>Embryophyta</taxon>
        <taxon>Tracheophyta</taxon>
        <taxon>Spermatophyta</taxon>
        <taxon>Magnoliopsida</taxon>
        <taxon>eudicotyledons</taxon>
        <taxon>Gunneridae</taxon>
        <taxon>Pentapetalae</taxon>
        <taxon>rosids</taxon>
        <taxon>fabids</taxon>
        <taxon>Fabales</taxon>
        <taxon>Fabaceae</taxon>
        <taxon>Papilionoideae</taxon>
        <taxon>50 kb inversion clade</taxon>
        <taxon>dalbergioids sensu lato</taxon>
        <taxon>Dalbergieae</taxon>
        <taxon>Pterocarpus clade</taxon>
        <taxon>Stylosanthes</taxon>
    </lineage>
</organism>
<proteinExistence type="predicted"/>
<feature type="compositionally biased region" description="Pro residues" evidence="1">
    <location>
        <begin position="39"/>
        <end position="56"/>
    </location>
</feature>
<evidence type="ECO:0000313" key="2">
    <source>
        <dbReference type="EMBL" id="MED6144779.1"/>
    </source>
</evidence>
<dbReference type="Proteomes" id="UP001341840">
    <property type="component" value="Unassembled WGS sequence"/>
</dbReference>
<evidence type="ECO:0000313" key="3">
    <source>
        <dbReference type="Proteomes" id="UP001341840"/>
    </source>
</evidence>
<name>A0ABU6T8C1_9FABA</name>
<sequence>MPHEETPHTHSQPQPQPQPQRTPTASNNLEHPTSDEPHQPPQPPPQLPQPQHQPPHPQHEDIIDISSSSEDESQPPPPKMIIPKTEEETLPTEEAQPPPSQTVVEVVNIYPTQEVIDLSSSSEEDRQQPIVPKEEQDVDTSPSPRSQMISDVLVSIRRDNPPMEPPSFDLGVEPPLLTPQTMDAINEIDDQLQKNPNLLRTPDPMGTSHILADMERRVAIWGTVPKGDNEWLPVLKLKGDKPLDALRYQFKSMQPTKYVDIQVVSIMCHLLNMTPGERYQNLIYCVPPELLQRIFDKYEHKWKDPKSRKPHEISTLLNINEYLGYMENDRLQTSVCSRSVLRTLVDVCSGSGEEASLCIGLEKRAVPYTRKN</sequence>
<comment type="caution">
    <text evidence="2">The sequence shown here is derived from an EMBL/GenBank/DDBJ whole genome shotgun (WGS) entry which is preliminary data.</text>
</comment>
<protein>
    <submittedName>
        <fullName evidence="2">Uncharacterized protein</fullName>
    </submittedName>
</protein>
<gene>
    <name evidence="2" type="ORF">PIB30_018627</name>
</gene>
<reference evidence="2 3" key="1">
    <citation type="journal article" date="2023" name="Plants (Basel)">
        <title>Bridging the Gap: Combining Genomics and Transcriptomics Approaches to Understand Stylosanthes scabra, an Orphan Legume from the Brazilian Caatinga.</title>
        <authorList>
            <person name="Ferreira-Neto J.R.C."/>
            <person name="da Silva M.D."/>
            <person name="Binneck E."/>
            <person name="de Melo N.F."/>
            <person name="da Silva R.H."/>
            <person name="de Melo A.L.T.M."/>
            <person name="Pandolfi V."/>
            <person name="Bustamante F.O."/>
            <person name="Brasileiro-Vidal A.C."/>
            <person name="Benko-Iseppon A.M."/>
        </authorList>
    </citation>
    <scope>NUCLEOTIDE SEQUENCE [LARGE SCALE GENOMIC DNA]</scope>
    <source>
        <tissue evidence="2">Leaves</tissue>
    </source>
</reference>
<feature type="region of interest" description="Disordered" evidence="1">
    <location>
        <begin position="1"/>
        <end position="103"/>
    </location>
</feature>
<evidence type="ECO:0000256" key="1">
    <source>
        <dbReference type="SAM" id="MobiDB-lite"/>
    </source>
</evidence>
<dbReference type="EMBL" id="JASCZI010090677">
    <property type="protein sequence ID" value="MED6144779.1"/>
    <property type="molecule type" value="Genomic_DNA"/>
</dbReference>
<feature type="compositionally biased region" description="Basic and acidic residues" evidence="1">
    <location>
        <begin position="123"/>
        <end position="135"/>
    </location>
</feature>
<accession>A0ABU6T8C1</accession>